<dbReference type="InterPro" id="IPR027417">
    <property type="entry name" value="P-loop_NTPase"/>
</dbReference>
<dbReference type="EMBL" id="JAIZAY010000002">
    <property type="protein sequence ID" value="KAJ8046613.1"/>
    <property type="molecule type" value="Genomic_DNA"/>
</dbReference>
<evidence type="ECO:0000256" key="9">
    <source>
        <dbReference type="ARBA" id="ARBA00023180"/>
    </source>
</evidence>
<evidence type="ECO:0000256" key="7">
    <source>
        <dbReference type="ARBA" id="ARBA00023034"/>
    </source>
</evidence>
<dbReference type="PANTHER" id="PTHR14647">
    <property type="entry name" value="GALACTOSE-3-O-SULFOTRANSFERASE"/>
    <property type="match status" value="1"/>
</dbReference>
<reference evidence="11" key="1">
    <citation type="submission" date="2021-10" db="EMBL/GenBank/DDBJ databases">
        <title>Tropical sea cucumber genome reveals ecological adaptation and Cuvierian tubules defense mechanism.</title>
        <authorList>
            <person name="Chen T."/>
        </authorList>
    </citation>
    <scope>NUCLEOTIDE SEQUENCE</scope>
    <source>
        <strain evidence="11">Nanhai2018</strain>
        <tissue evidence="11">Muscle</tissue>
    </source>
</reference>
<dbReference type="GO" id="GO:0000139">
    <property type="term" value="C:Golgi membrane"/>
    <property type="evidence" value="ECO:0007669"/>
    <property type="project" value="UniProtKB-SubCell"/>
</dbReference>
<dbReference type="SUPFAM" id="SSF52540">
    <property type="entry name" value="P-loop containing nucleoside triphosphate hydrolases"/>
    <property type="match status" value="1"/>
</dbReference>
<keyword evidence="9" id="KW-0325">Glycoprotein</keyword>
<dbReference type="Gene3D" id="3.40.50.300">
    <property type="entry name" value="P-loop containing nucleotide triphosphate hydrolases"/>
    <property type="match status" value="1"/>
</dbReference>
<keyword evidence="3" id="KW-0808">Transferase</keyword>
<dbReference type="GO" id="GO:0009247">
    <property type="term" value="P:glycolipid biosynthetic process"/>
    <property type="evidence" value="ECO:0007669"/>
    <property type="project" value="InterPro"/>
</dbReference>
<keyword evidence="7" id="KW-0333">Golgi apparatus</keyword>
<dbReference type="Pfam" id="PF06990">
    <property type="entry name" value="Gal-3-0_sulfotr"/>
    <property type="match status" value="1"/>
</dbReference>
<dbReference type="OrthoDB" id="514299at2759"/>
<evidence type="ECO:0000313" key="12">
    <source>
        <dbReference type="Proteomes" id="UP001152320"/>
    </source>
</evidence>
<evidence type="ECO:0000256" key="8">
    <source>
        <dbReference type="ARBA" id="ARBA00023136"/>
    </source>
</evidence>
<comment type="similarity">
    <text evidence="2">Belongs to the galactose-3-O-sulfotransferase family.</text>
</comment>
<feature type="transmembrane region" description="Helical" evidence="10">
    <location>
        <begin position="12"/>
        <end position="32"/>
    </location>
</feature>
<name>A0A9Q1CKW0_HOLLE</name>
<accession>A0A9Q1CKW0</accession>
<evidence type="ECO:0000313" key="11">
    <source>
        <dbReference type="EMBL" id="KAJ8046613.1"/>
    </source>
</evidence>
<evidence type="ECO:0000256" key="6">
    <source>
        <dbReference type="ARBA" id="ARBA00022989"/>
    </source>
</evidence>
<evidence type="ECO:0000256" key="3">
    <source>
        <dbReference type="ARBA" id="ARBA00022679"/>
    </source>
</evidence>
<organism evidence="11 12">
    <name type="scientific">Holothuria leucospilota</name>
    <name type="common">Black long sea cucumber</name>
    <name type="synonym">Mertensiothuria leucospilota</name>
    <dbReference type="NCBI Taxonomy" id="206669"/>
    <lineage>
        <taxon>Eukaryota</taxon>
        <taxon>Metazoa</taxon>
        <taxon>Echinodermata</taxon>
        <taxon>Eleutherozoa</taxon>
        <taxon>Echinozoa</taxon>
        <taxon>Holothuroidea</taxon>
        <taxon>Aspidochirotacea</taxon>
        <taxon>Aspidochirotida</taxon>
        <taxon>Holothuriidae</taxon>
        <taxon>Holothuria</taxon>
    </lineage>
</organism>
<evidence type="ECO:0000256" key="2">
    <source>
        <dbReference type="ARBA" id="ARBA00008124"/>
    </source>
</evidence>
<proteinExistence type="inferred from homology"/>
<dbReference type="AlphaFoldDB" id="A0A9Q1CKW0"/>
<evidence type="ECO:0000256" key="1">
    <source>
        <dbReference type="ARBA" id="ARBA00004323"/>
    </source>
</evidence>
<keyword evidence="8 10" id="KW-0472">Membrane</keyword>
<dbReference type="Proteomes" id="UP001152320">
    <property type="component" value="Chromosome 2"/>
</dbReference>
<evidence type="ECO:0000256" key="10">
    <source>
        <dbReference type="SAM" id="Phobius"/>
    </source>
</evidence>
<dbReference type="InterPro" id="IPR009729">
    <property type="entry name" value="Gal-3-0_sulfotransfrase"/>
</dbReference>
<protein>
    <submittedName>
        <fullName evidence="11">Galactosylceramide sulfotransferase</fullName>
    </submittedName>
</protein>
<sequence>MGNSGQISFSSLKRFLTSFSLVIGLMTIWFIAFDKDIIYEDPLPKRSDAARRNKETYSNGSRTRLVTTAPPNCTTPIWKCALVQRIVFLKTHKTASTTTASIFERYGYYRGLKFAVGRTHVLSREKHFNRKNVLEFPLMDGTFDILCNHARYNRKEMDVVVPNATYITILRKPEDQLESAFGYFEMFKGMNITADKNAFKTFMNDPMKYYKDHKYRSWQLSRNGQLFDLGFDHTNDDNETEILAKIAQIDHDFDIVMLTEYYDESLILLKRLLCWNFEDILYFPVGIRSDSHRMAKDKDLIDKSRKWNHGDVLLYEHFTKVFWSKIVDYGPSFGKDLQKFRNLNKAAFDACISLDQTDKKDRREFRLVLKNKTDRCERIFRADLSYTKLIKKSMMERFKKPN</sequence>
<keyword evidence="4 10" id="KW-0812">Transmembrane</keyword>
<evidence type="ECO:0000256" key="4">
    <source>
        <dbReference type="ARBA" id="ARBA00022692"/>
    </source>
</evidence>
<comment type="caution">
    <text evidence="11">The sequence shown here is derived from an EMBL/GenBank/DDBJ whole genome shotgun (WGS) entry which is preliminary data.</text>
</comment>
<keyword evidence="6 10" id="KW-1133">Transmembrane helix</keyword>
<gene>
    <name evidence="11" type="ORF">HOLleu_05349</name>
</gene>
<comment type="subcellular location">
    <subcellularLocation>
        <location evidence="1">Golgi apparatus membrane</location>
        <topology evidence="1">Single-pass type II membrane protein</topology>
    </subcellularLocation>
</comment>
<keyword evidence="12" id="KW-1185">Reference proteome</keyword>
<dbReference type="GO" id="GO:0001733">
    <property type="term" value="F:galactosylceramide sulfotransferase activity"/>
    <property type="evidence" value="ECO:0007669"/>
    <property type="project" value="InterPro"/>
</dbReference>
<keyword evidence="5" id="KW-0735">Signal-anchor</keyword>
<evidence type="ECO:0000256" key="5">
    <source>
        <dbReference type="ARBA" id="ARBA00022968"/>
    </source>
</evidence>
<dbReference type="PANTHER" id="PTHR14647:SF87">
    <property type="entry name" value="PUTATIVE-RELATED"/>
    <property type="match status" value="1"/>
</dbReference>